<name>A0A6G0T3I4_APHGL</name>
<evidence type="ECO:0000313" key="1">
    <source>
        <dbReference type="EMBL" id="KAE9525072.1"/>
    </source>
</evidence>
<sequence>MYCHFSNYTGGHVKNCENRFSLNQFNVHVVISNMRKEATSNDGIQRIIFTFSPYFKNYKEILIWILPSKLDRIFLSSNQSYETKYMLYILIICHYNKDIDTGTLKICFVLYMTFELNVKISEIVARAAIKKKSITDISLYMKWVYFKTNILRTSFEFFENVLINHNDTCKMITLGLFRSYNYPPSKCNNYLLYTLVTLYKYLDLAKQLLSIFIKNKLNKNEFFKCL</sequence>
<organism evidence="1 2">
    <name type="scientific">Aphis glycines</name>
    <name type="common">Soybean aphid</name>
    <dbReference type="NCBI Taxonomy" id="307491"/>
    <lineage>
        <taxon>Eukaryota</taxon>
        <taxon>Metazoa</taxon>
        <taxon>Ecdysozoa</taxon>
        <taxon>Arthropoda</taxon>
        <taxon>Hexapoda</taxon>
        <taxon>Insecta</taxon>
        <taxon>Pterygota</taxon>
        <taxon>Neoptera</taxon>
        <taxon>Paraneoptera</taxon>
        <taxon>Hemiptera</taxon>
        <taxon>Sternorrhyncha</taxon>
        <taxon>Aphidomorpha</taxon>
        <taxon>Aphidoidea</taxon>
        <taxon>Aphididae</taxon>
        <taxon>Aphidini</taxon>
        <taxon>Aphis</taxon>
        <taxon>Aphis</taxon>
    </lineage>
</organism>
<comment type="caution">
    <text evidence="1">The sequence shown here is derived from an EMBL/GenBank/DDBJ whole genome shotgun (WGS) entry which is preliminary data.</text>
</comment>
<gene>
    <name evidence="1" type="ORF">AGLY_014486</name>
</gene>
<reference evidence="1 2" key="1">
    <citation type="submission" date="2019-08" db="EMBL/GenBank/DDBJ databases">
        <title>The genome of the soybean aphid Biotype 1, its phylome, world population structure and adaptation to the North American continent.</title>
        <authorList>
            <person name="Giordano R."/>
            <person name="Donthu R.K."/>
            <person name="Hernandez A.G."/>
            <person name="Wright C.L."/>
            <person name="Zimin A.V."/>
        </authorList>
    </citation>
    <scope>NUCLEOTIDE SEQUENCE [LARGE SCALE GENOMIC DNA]</scope>
    <source>
        <tissue evidence="1">Whole aphids</tissue>
    </source>
</reference>
<keyword evidence="2" id="KW-1185">Reference proteome</keyword>
<dbReference type="AlphaFoldDB" id="A0A6G0T3I4"/>
<proteinExistence type="predicted"/>
<accession>A0A6G0T3I4</accession>
<dbReference type="Proteomes" id="UP000475862">
    <property type="component" value="Unassembled WGS sequence"/>
</dbReference>
<evidence type="ECO:0000313" key="2">
    <source>
        <dbReference type="Proteomes" id="UP000475862"/>
    </source>
</evidence>
<dbReference type="EMBL" id="VYZN01000064">
    <property type="protein sequence ID" value="KAE9525072.1"/>
    <property type="molecule type" value="Genomic_DNA"/>
</dbReference>
<protein>
    <submittedName>
        <fullName evidence="1">Uncharacterized protein</fullName>
    </submittedName>
</protein>